<dbReference type="InterPro" id="IPR032710">
    <property type="entry name" value="NTF2-like_dom_sf"/>
</dbReference>
<dbReference type="EMBL" id="WHUW01000005">
    <property type="protein sequence ID" value="KAF8445862.1"/>
    <property type="molecule type" value="Genomic_DNA"/>
</dbReference>
<dbReference type="Gene3D" id="3.10.450.50">
    <property type="match status" value="1"/>
</dbReference>
<dbReference type="InterPro" id="IPR009959">
    <property type="entry name" value="Cyclase_SnoaL-like"/>
</dbReference>
<organism evidence="1 2">
    <name type="scientific">Boletus edulis BED1</name>
    <dbReference type="NCBI Taxonomy" id="1328754"/>
    <lineage>
        <taxon>Eukaryota</taxon>
        <taxon>Fungi</taxon>
        <taxon>Dikarya</taxon>
        <taxon>Basidiomycota</taxon>
        <taxon>Agaricomycotina</taxon>
        <taxon>Agaricomycetes</taxon>
        <taxon>Agaricomycetidae</taxon>
        <taxon>Boletales</taxon>
        <taxon>Boletineae</taxon>
        <taxon>Boletaceae</taxon>
        <taxon>Boletoideae</taxon>
        <taxon>Boletus</taxon>
    </lineage>
</organism>
<proteinExistence type="predicted"/>
<dbReference type="GO" id="GO:0030638">
    <property type="term" value="P:polyketide metabolic process"/>
    <property type="evidence" value="ECO:0007669"/>
    <property type="project" value="InterPro"/>
</dbReference>
<comment type="caution">
    <text evidence="1">The sequence shown here is derived from an EMBL/GenBank/DDBJ whole genome shotgun (WGS) entry which is preliminary data.</text>
</comment>
<evidence type="ECO:0000313" key="2">
    <source>
        <dbReference type="Proteomes" id="UP001194468"/>
    </source>
</evidence>
<reference evidence="1" key="2">
    <citation type="journal article" date="2020" name="Nat. Commun.">
        <title>Large-scale genome sequencing of mycorrhizal fungi provides insights into the early evolution of symbiotic traits.</title>
        <authorList>
            <person name="Miyauchi S."/>
            <person name="Kiss E."/>
            <person name="Kuo A."/>
            <person name="Drula E."/>
            <person name="Kohler A."/>
            <person name="Sanchez-Garcia M."/>
            <person name="Morin E."/>
            <person name="Andreopoulos B."/>
            <person name="Barry K.W."/>
            <person name="Bonito G."/>
            <person name="Buee M."/>
            <person name="Carver A."/>
            <person name="Chen C."/>
            <person name="Cichocki N."/>
            <person name="Clum A."/>
            <person name="Culley D."/>
            <person name="Crous P.W."/>
            <person name="Fauchery L."/>
            <person name="Girlanda M."/>
            <person name="Hayes R.D."/>
            <person name="Keri Z."/>
            <person name="LaButti K."/>
            <person name="Lipzen A."/>
            <person name="Lombard V."/>
            <person name="Magnuson J."/>
            <person name="Maillard F."/>
            <person name="Murat C."/>
            <person name="Nolan M."/>
            <person name="Ohm R.A."/>
            <person name="Pangilinan J."/>
            <person name="Pereira M.F."/>
            <person name="Perotto S."/>
            <person name="Peter M."/>
            <person name="Pfister S."/>
            <person name="Riley R."/>
            <person name="Sitrit Y."/>
            <person name="Stielow J.B."/>
            <person name="Szollosi G."/>
            <person name="Zifcakova L."/>
            <person name="Stursova M."/>
            <person name="Spatafora J.W."/>
            <person name="Tedersoo L."/>
            <person name="Vaario L.M."/>
            <person name="Yamada A."/>
            <person name="Yan M."/>
            <person name="Wang P."/>
            <person name="Xu J."/>
            <person name="Bruns T."/>
            <person name="Baldrian P."/>
            <person name="Vilgalys R."/>
            <person name="Dunand C."/>
            <person name="Henrissat B."/>
            <person name="Grigoriev I.V."/>
            <person name="Hibbett D."/>
            <person name="Nagy L.G."/>
            <person name="Martin F.M."/>
        </authorList>
    </citation>
    <scope>NUCLEOTIDE SEQUENCE</scope>
    <source>
        <strain evidence="1">BED1</strain>
    </source>
</reference>
<sequence>MFVTTSPWIHFYKNAVAAVAKPPTLLTLLPDDQVGWCEQFAQEGYNVVHLTYPLPEATSFADVLNDAGITMTDIGSTEAPKWGLVAYGLAAEDADKILSWLPVVAADLRVCVHFCPIAGDISPGFLIKDSGSRYLPTMFHLASSQETFHASILPLEDPANLGYALPTHAHPPITAYTYPFVSLSPPFPFSAGAPVQVSTSDPRVIDAYTRSAGNLSLTRTLEILKRCLGPHFNFEKLWNMHTYYEFSERNASKTMTTMVDTPYVNHVPTMTGGVGHDDLARFYKYHFTTVTPTDFELVTVSRTIGSDRIVDEMIFKCSHTSEIDYFLPGIPPTGKPLEIAMVGIIAFRGDKLFFEHLYWDQASVLVQLGLLDPTNLPIAGVEVSRKVLDPFGQPSNTLLKRWSESEGLSIS</sequence>
<dbReference type="PANTHER" id="PTHR38436:SF3">
    <property type="entry name" value="CARBOXYMETHYLENEBUTENOLIDASE-RELATED"/>
    <property type="match status" value="1"/>
</dbReference>
<protein>
    <submittedName>
        <fullName evidence="1">NTF2-like protein</fullName>
    </submittedName>
</protein>
<dbReference type="Pfam" id="PF07366">
    <property type="entry name" value="SnoaL"/>
    <property type="match status" value="1"/>
</dbReference>
<dbReference type="SUPFAM" id="SSF54427">
    <property type="entry name" value="NTF2-like"/>
    <property type="match status" value="1"/>
</dbReference>
<reference evidence="1" key="1">
    <citation type="submission" date="2019-10" db="EMBL/GenBank/DDBJ databases">
        <authorList>
            <consortium name="DOE Joint Genome Institute"/>
            <person name="Kuo A."/>
            <person name="Miyauchi S."/>
            <person name="Kiss E."/>
            <person name="Drula E."/>
            <person name="Kohler A."/>
            <person name="Sanchez-Garcia M."/>
            <person name="Andreopoulos B."/>
            <person name="Barry K.W."/>
            <person name="Bonito G."/>
            <person name="Buee M."/>
            <person name="Carver A."/>
            <person name="Chen C."/>
            <person name="Cichocki N."/>
            <person name="Clum A."/>
            <person name="Culley D."/>
            <person name="Crous P.W."/>
            <person name="Fauchery L."/>
            <person name="Girlanda M."/>
            <person name="Hayes R."/>
            <person name="Keri Z."/>
            <person name="LaButti K."/>
            <person name="Lipzen A."/>
            <person name="Lombard V."/>
            <person name="Magnuson J."/>
            <person name="Maillard F."/>
            <person name="Morin E."/>
            <person name="Murat C."/>
            <person name="Nolan M."/>
            <person name="Ohm R."/>
            <person name="Pangilinan J."/>
            <person name="Pereira M."/>
            <person name="Perotto S."/>
            <person name="Peter M."/>
            <person name="Riley R."/>
            <person name="Sitrit Y."/>
            <person name="Stielow B."/>
            <person name="Szollosi G."/>
            <person name="Zifcakova L."/>
            <person name="Stursova M."/>
            <person name="Spatafora J.W."/>
            <person name="Tedersoo L."/>
            <person name="Vaario L.-M."/>
            <person name="Yamada A."/>
            <person name="Yan M."/>
            <person name="Wang P."/>
            <person name="Xu J."/>
            <person name="Bruns T."/>
            <person name="Baldrian P."/>
            <person name="Vilgalys R."/>
            <person name="Henrissat B."/>
            <person name="Grigoriev I.V."/>
            <person name="Hibbett D."/>
            <person name="Nagy L.G."/>
            <person name="Martin F.M."/>
        </authorList>
    </citation>
    <scope>NUCLEOTIDE SEQUENCE</scope>
    <source>
        <strain evidence="1">BED1</strain>
    </source>
</reference>
<dbReference type="AlphaFoldDB" id="A0AAD4C197"/>
<keyword evidence="2" id="KW-1185">Reference proteome</keyword>
<gene>
    <name evidence="1" type="ORF">L210DRAFT_2938781</name>
</gene>
<name>A0AAD4C197_BOLED</name>
<dbReference type="PANTHER" id="PTHR38436">
    <property type="entry name" value="POLYKETIDE CYCLASE SNOAL-LIKE DOMAIN"/>
    <property type="match status" value="1"/>
</dbReference>
<dbReference type="Proteomes" id="UP001194468">
    <property type="component" value="Unassembled WGS sequence"/>
</dbReference>
<evidence type="ECO:0000313" key="1">
    <source>
        <dbReference type="EMBL" id="KAF8445862.1"/>
    </source>
</evidence>
<accession>A0AAD4C197</accession>